<proteinExistence type="predicted"/>
<protein>
    <submittedName>
        <fullName evidence="3">Retrotransposon protein, putative, ty1-copia subclass</fullName>
    </submittedName>
</protein>
<dbReference type="Pfam" id="PF25597">
    <property type="entry name" value="SH3_retrovirus"/>
    <property type="match status" value="1"/>
</dbReference>
<name>A0ABQ5DPL0_9ASTR</name>
<dbReference type="PANTHER" id="PTHR42648:SF27">
    <property type="entry name" value="RNA-DIRECTED DNA POLYMERASE"/>
    <property type="match status" value="1"/>
</dbReference>
<organism evidence="3 4">
    <name type="scientific">Tanacetum coccineum</name>
    <dbReference type="NCBI Taxonomy" id="301880"/>
    <lineage>
        <taxon>Eukaryota</taxon>
        <taxon>Viridiplantae</taxon>
        <taxon>Streptophyta</taxon>
        <taxon>Embryophyta</taxon>
        <taxon>Tracheophyta</taxon>
        <taxon>Spermatophyta</taxon>
        <taxon>Magnoliopsida</taxon>
        <taxon>eudicotyledons</taxon>
        <taxon>Gunneridae</taxon>
        <taxon>Pentapetalae</taxon>
        <taxon>asterids</taxon>
        <taxon>campanulids</taxon>
        <taxon>Asterales</taxon>
        <taxon>Asteraceae</taxon>
        <taxon>Asteroideae</taxon>
        <taxon>Anthemideae</taxon>
        <taxon>Anthemidinae</taxon>
        <taxon>Tanacetum</taxon>
    </lineage>
</organism>
<evidence type="ECO:0000259" key="2">
    <source>
        <dbReference type="PROSITE" id="PS50994"/>
    </source>
</evidence>
<evidence type="ECO:0000313" key="3">
    <source>
        <dbReference type="EMBL" id="GJT40823.1"/>
    </source>
</evidence>
<feature type="region of interest" description="Disordered" evidence="1">
    <location>
        <begin position="197"/>
        <end position="232"/>
    </location>
</feature>
<dbReference type="EMBL" id="BQNB010015507">
    <property type="protein sequence ID" value="GJT40823.1"/>
    <property type="molecule type" value="Genomic_DNA"/>
</dbReference>
<dbReference type="Proteomes" id="UP001151760">
    <property type="component" value="Unassembled WGS sequence"/>
</dbReference>
<dbReference type="InterPro" id="IPR001584">
    <property type="entry name" value="Integrase_cat-core"/>
</dbReference>
<dbReference type="InterPro" id="IPR057670">
    <property type="entry name" value="SH3_retrovirus"/>
</dbReference>
<evidence type="ECO:0000256" key="1">
    <source>
        <dbReference type="SAM" id="MobiDB-lite"/>
    </source>
</evidence>
<feature type="domain" description="Integrase catalytic" evidence="2">
    <location>
        <begin position="225"/>
        <end position="403"/>
    </location>
</feature>
<dbReference type="PROSITE" id="PS50994">
    <property type="entry name" value="INTEGRASE"/>
    <property type="match status" value="1"/>
</dbReference>
<reference evidence="3" key="2">
    <citation type="submission" date="2022-01" db="EMBL/GenBank/DDBJ databases">
        <authorList>
            <person name="Yamashiro T."/>
            <person name="Shiraishi A."/>
            <person name="Satake H."/>
            <person name="Nakayama K."/>
        </authorList>
    </citation>
    <scope>NUCLEOTIDE SEQUENCE</scope>
</reference>
<dbReference type="InterPro" id="IPR036397">
    <property type="entry name" value="RNaseH_sf"/>
</dbReference>
<feature type="compositionally biased region" description="Basic and acidic residues" evidence="1">
    <location>
        <begin position="197"/>
        <end position="214"/>
    </location>
</feature>
<evidence type="ECO:0000313" key="4">
    <source>
        <dbReference type="Proteomes" id="UP001151760"/>
    </source>
</evidence>
<comment type="caution">
    <text evidence="3">The sequence shown here is derived from an EMBL/GenBank/DDBJ whole genome shotgun (WGS) entry which is preliminary data.</text>
</comment>
<dbReference type="InterPro" id="IPR039537">
    <property type="entry name" value="Retrotran_Ty1/copia-like"/>
</dbReference>
<reference evidence="3" key="1">
    <citation type="journal article" date="2022" name="Int. J. Mol. Sci.">
        <title>Draft Genome of Tanacetum Coccineum: Genomic Comparison of Closely Related Tanacetum-Family Plants.</title>
        <authorList>
            <person name="Yamashiro T."/>
            <person name="Shiraishi A."/>
            <person name="Nakayama K."/>
            <person name="Satake H."/>
        </authorList>
    </citation>
    <scope>NUCLEOTIDE SEQUENCE</scope>
</reference>
<dbReference type="PANTHER" id="PTHR42648">
    <property type="entry name" value="TRANSPOSASE, PUTATIVE-RELATED"/>
    <property type="match status" value="1"/>
</dbReference>
<dbReference type="Gene3D" id="3.30.420.10">
    <property type="entry name" value="Ribonuclease H-like superfamily/Ribonuclease H"/>
    <property type="match status" value="1"/>
</dbReference>
<dbReference type="SUPFAM" id="SSF53098">
    <property type="entry name" value="Ribonuclease H-like"/>
    <property type="match status" value="1"/>
</dbReference>
<sequence>MLQDLKSMFEKQARMKRFDLIHTFNAYKQGEGRPVGPYVIKMKNYVAQLERLSYVPPQDLSVALILNGPFSDFTSFMALHVLNINHSAFRSMFEKLSRLNFNDWFRLPKMVLRVEKKLFVIEQPIFPAPPADSRPFGPYVIKMKNYVVQLERLGYVLPQDLSVALILNGPTSNFTGFVRNYNMHNMGKTIDKLHKSLNAKEKGKGKGKGKDKSYILKPKNPKPSAKEHPEKDDTCHHYKVVGHWKRNFPAYLVVLIKNKKQVGTANSSDDYSRYDYMYLLKHKREVFETFKVVKNEVGNQLEKTIKPLRSNLGGEYISQEFKDYLKACGIIQQRTPPYILQLNGISKRRNHTLLDMGCEALVKRDMPDKLQQRSVKCIFIGYLKEMMGYYFYFPPKNKIVVARYAEFLEKNLLSQEISRRAKELKEIQDEDTSLSKNTSEIPIEVEVDKNSLGDLNEPANYKDAILDPKSDKWLDVINAEMQSMKDNQV</sequence>
<accession>A0ABQ5DPL0</accession>
<gene>
    <name evidence="3" type="ORF">Tco_0940688</name>
</gene>
<keyword evidence="4" id="KW-1185">Reference proteome</keyword>
<dbReference type="InterPro" id="IPR012337">
    <property type="entry name" value="RNaseH-like_sf"/>
</dbReference>